<feature type="compositionally biased region" description="Low complexity" evidence="5">
    <location>
        <begin position="326"/>
        <end position="340"/>
    </location>
</feature>
<proteinExistence type="inferred from homology"/>
<evidence type="ECO:0000256" key="4">
    <source>
        <dbReference type="ARBA" id="ARBA00022825"/>
    </source>
</evidence>
<name>A0A6M0QWF6_9RHOB</name>
<evidence type="ECO:0000256" key="2">
    <source>
        <dbReference type="ARBA" id="ARBA00022670"/>
    </source>
</evidence>
<dbReference type="Gene3D" id="3.90.226.10">
    <property type="entry name" value="2-enoyl-CoA Hydratase, Chain A, domain 1"/>
    <property type="match status" value="1"/>
</dbReference>
<feature type="domain" description="Peptidase S49" evidence="6">
    <location>
        <begin position="153"/>
        <end position="295"/>
    </location>
</feature>
<dbReference type="InterPro" id="IPR033855">
    <property type="entry name" value="Protein_C"/>
</dbReference>
<dbReference type="PANTHER" id="PTHR33209">
    <property type="entry name" value="PROTEASE 4"/>
    <property type="match status" value="1"/>
</dbReference>
<feature type="compositionally biased region" description="Low complexity" evidence="5">
    <location>
        <begin position="348"/>
        <end position="365"/>
    </location>
</feature>
<keyword evidence="8" id="KW-1185">Reference proteome</keyword>
<protein>
    <submittedName>
        <fullName evidence="7">S49 family peptidase</fullName>
    </submittedName>
</protein>
<dbReference type="Gene3D" id="6.20.330.10">
    <property type="match status" value="1"/>
</dbReference>
<evidence type="ECO:0000256" key="3">
    <source>
        <dbReference type="ARBA" id="ARBA00022801"/>
    </source>
</evidence>
<accession>A0A6M0QWF6</accession>
<reference evidence="7 8" key="1">
    <citation type="submission" date="2020-02" db="EMBL/GenBank/DDBJ databases">
        <authorList>
            <person name="Chen W.-M."/>
        </authorList>
    </citation>
    <scope>NUCLEOTIDE SEQUENCE [LARGE SCALE GENOMIC DNA]</scope>
    <source>
        <strain evidence="7 8">KMS-5</strain>
    </source>
</reference>
<dbReference type="GO" id="GO:0006508">
    <property type="term" value="P:proteolysis"/>
    <property type="evidence" value="ECO:0007669"/>
    <property type="project" value="UniProtKB-KW"/>
</dbReference>
<dbReference type="Pfam" id="PF01343">
    <property type="entry name" value="Peptidase_S49"/>
    <property type="match status" value="1"/>
</dbReference>
<dbReference type="SUPFAM" id="SSF52096">
    <property type="entry name" value="ClpP/crotonase"/>
    <property type="match status" value="1"/>
</dbReference>
<dbReference type="GO" id="GO:0008236">
    <property type="term" value="F:serine-type peptidase activity"/>
    <property type="evidence" value="ECO:0007669"/>
    <property type="project" value="UniProtKB-KW"/>
</dbReference>
<feature type="region of interest" description="Disordered" evidence="5">
    <location>
        <begin position="300"/>
        <end position="375"/>
    </location>
</feature>
<dbReference type="InterPro" id="IPR029045">
    <property type="entry name" value="ClpP/crotonase-like_dom_sf"/>
</dbReference>
<feature type="compositionally biased region" description="Polar residues" evidence="5">
    <location>
        <begin position="305"/>
        <end position="325"/>
    </location>
</feature>
<dbReference type="EMBL" id="JAAIVJ010000013">
    <property type="protein sequence ID" value="NEY91765.1"/>
    <property type="molecule type" value="Genomic_DNA"/>
</dbReference>
<keyword evidence="2" id="KW-0645">Protease</keyword>
<evidence type="ECO:0000313" key="7">
    <source>
        <dbReference type="EMBL" id="NEY91765.1"/>
    </source>
</evidence>
<organism evidence="7 8">
    <name type="scientific">Tabrizicola oligotrophica</name>
    <dbReference type="NCBI Taxonomy" id="2710650"/>
    <lineage>
        <taxon>Bacteria</taxon>
        <taxon>Pseudomonadati</taxon>
        <taxon>Pseudomonadota</taxon>
        <taxon>Alphaproteobacteria</taxon>
        <taxon>Rhodobacterales</taxon>
        <taxon>Paracoccaceae</taxon>
        <taxon>Tabrizicola</taxon>
    </lineage>
</organism>
<comment type="caution">
    <text evidence="7">The sequence shown here is derived from an EMBL/GenBank/DDBJ whole genome shotgun (WGS) entry which is preliminary data.</text>
</comment>
<comment type="similarity">
    <text evidence="1">Belongs to the peptidase S49 family.</text>
</comment>
<gene>
    <name evidence="7" type="ORF">G4Z14_15830</name>
</gene>
<evidence type="ECO:0000259" key="6">
    <source>
        <dbReference type="Pfam" id="PF01343"/>
    </source>
</evidence>
<keyword evidence="4" id="KW-0720">Serine protease</keyword>
<dbReference type="PANTHER" id="PTHR33209:SF1">
    <property type="entry name" value="PEPTIDASE S49 DOMAIN-CONTAINING PROTEIN"/>
    <property type="match status" value="1"/>
</dbReference>
<dbReference type="InterPro" id="IPR002142">
    <property type="entry name" value="Peptidase_S49"/>
</dbReference>
<keyword evidence="3" id="KW-0378">Hydrolase</keyword>
<evidence type="ECO:0000256" key="1">
    <source>
        <dbReference type="ARBA" id="ARBA00008683"/>
    </source>
</evidence>
<evidence type="ECO:0000313" key="8">
    <source>
        <dbReference type="Proteomes" id="UP000477782"/>
    </source>
</evidence>
<evidence type="ECO:0000256" key="5">
    <source>
        <dbReference type="SAM" id="MobiDB-lite"/>
    </source>
</evidence>
<dbReference type="CDD" id="cd07022">
    <property type="entry name" value="S49_Sppa_36K_type"/>
    <property type="match status" value="1"/>
</dbReference>
<sequence length="466" mass="47002">MMHHAQIAQRAFNTPLMVDPAKALAFLSGLGPRITGREITFAGIELPASSIEHAAIPARASLFGNDLAQRHQRNGSQPFAVVDGIAVIEIAGTLVHRGAWIGQSSGLTSYEGIAAQIDAALADPGVRGIALDIDSFGGEVAGAFDLADRIRAARAQKPVRAFVAEHALSAGYVLASQADRIILPRTGAVGSIGVVALHTDMSGALDQKGIAVTLIHAGAHKIDANPYQPLPQAVHDQMQRELEVVRFLFAETVAAGRGDRLTQAAALATEAAVLRGPDAIAAGLADEVADPVTAFNAFAAAPRGTNPSPSRKGQKMTTAQPDTSNPATAAPVATASADPVSPAPETPAAPASPDAAPAPVAASSAPVPPATPTPAAAAANADAIRAEAAEVAQVCAQAARLGVTIDAADAVTRGLKPEALRARVLADLAARSDAAGIIATAPAAAAAAKDSPIIAAAKKVATDAKR</sequence>
<dbReference type="Proteomes" id="UP000477782">
    <property type="component" value="Unassembled WGS sequence"/>
</dbReference>
<dbReference type="AlphaFoldDB" id="A0A6M0QWF6"/>